<feature type="transmembrane region" description="Helical" evidence="9">
    <location>
        <begin position="14"/>
        <end position="36"/>
    </location>
</feature>
<protein>
    <submittedName>
        <fullName evidence="11">Cation/H+ exchanger</fullName>
    </submittedName>
</protein>
<feature type="transmembrane region" description="Helical" evidence="9">
    <location>
        <begin position="214"/>
        <end position="238"/>
    </location>
</feature>
<keyword evidence="12" id="KW-1185">Reference proteome</keyword>
<evidence type="ECO:0000256" key="1">
    <source>
        <dbReference type="ARBA" id="ARBA00004141"/>
    </source>
</evidence>
<dbReference type="GO" id="GO:0015385">
    <property type="term" value="F:sodium:proton antiporter activity"/>
    <property type="evidence" value="ECO:0007669"/>
    <property type="project" value="InterPro"/>
</dbReference>
<gene>
    <name evidence="11" type="ORF">SYNPS1DRAFT_16029</name>
</gene>
<evidence type="ECO:0000256" key="3">
    <source>
        <dbReference type="ARBA" id="ARBA00022692"/>
    </source>
</evidence>
<evidence type="ECO:0000256" key="4">
    <source>
        <dbReference type="ARBA" id="ARBA00022989"/>
    </source>
</evidence>
<dbReference type="PANTHER" id="PTHR10110">
    <property type="entry name" value="SODIUM/HYDROGEN EXCHANGER"/>
    <property type="match status" value="1"/>
</dbReference>
<reference evidence="12" key="1">
    <citation type="journal article" date="2018" name="Nat. Microbiol.">
        <title>Leveraging single-cell genomics to expand the fungal tree of life.</title>
        <authorList>
            <person name="Ahrendt S.R."/>
            <person name="Quandt C.A."/>
            <person name="Ciobanu D."/>
            <person name="Clum A."/>
            <person name="Salamov A."/>
            <person name="Andreopoulos B."/>
            <person name="Cheng J.F."/>
            <person name="Woyke T."/>
            <person name="Pelin A."/>
            <person name="Henrissat B."/>
            <person name="Reynolds N.K."/>
            <person name="Benny G.L."/>
            <person name="Smith M.E."/>
            <person name="James T.Y."/>
            <person name="Grigoriev I.V."/>
        </authorList>
    </citation>
    <scope>NUCLEOTIDE SEQUENCE [LARGE SCALE GENOMIC DNA]</scope>
    <source>
        <strain evidence="12">Benny S71-1</strain>
    </source>
</reference>
<dbReference type="PRINTS" id="PR01084">
    <property type="entry name" value="NAHEXCHNGR"/>
</dbReference>
<evidence type="ECO:0000256" key="2">
    <source>
        <dbReference type="ARBA" id="ARBA00022448"/>
    </source>
</evidence>
<dbReference type="Proteomes" id="UP000278143">
    <property type="component" value="Unassembled WGS sequence"/>
</dbReference>
<feature type="transmembrane region" description="Helical" evidence="9">
    <location>
        <begin position="43"/>
        <end position="61"/>
    </location>
</feature>
<dbReference type="InterPro" id="IPR018422">
    <property type="entry name" value="Cation/H_exchanger_CPA1"/>
</dbReference>
<feature type="transmembrane region" description="Helical" evidence="9">
    <location>
        <begin position="250"/>
        <end position="268"/>
    </location>
</feature>
<evidence type="ECO:0000256" key="9">
    <source>
        <dbReference type="SAM" id="Phobius"/>
    </source>
</evidence>
<dbReference type="GO" id="GO:0000329">
    <property type="term" value="C:fungal-type vacuole membrane"/>
    <property type="evidence" value="ECO:0007669"/>
    <property type="project" value="TreeGrafter"/>
</dbReference>
<keyword evidence="7 9" id="KW-0472">Membrane</keyword>
<evidence type="ECO:0000259" key="10">
    <source>
        <dbReference type="Pfam" id="PF00999"/>
    </source>
</evidence>
<feature type="transmembrane region" description="Helical" evidence="9">
    <location>
        <begin position="108"/>
        <end position="133"/>
    </location>
</feature>
<sequence length="270" mass="29088">MSSTSSAEENIEVYTSWALLILCSLLVGVLWLSYYLQSRRIRLLHETVVAILAGMLVGAAIKLSNNETMRQMVTFDDAVFFNLLLPPIIFNSGYDLNPKTFFRNFGPILAFAFCGTFTTAAVVAALVYLVNLIGLAGIEMSATDCMGLGAIISATDPVTILAVFQQLGVEPNLYAVIMGESMLNDAVAIVLYGTINQFRGHELHVANIARATGVFLGIFFGSLAIGVLVGLGCSLISFACGAAHSGIYRYSSIETCIVLLMAYITYLFSN</sequence>
<dbReference type="GO" id="GO:0007035">
    <property type="term" value="P:vacuolar acidification"/>
    <property type="evidence" value="ECO:0007669"/>
    <property type="project" value="TreeGrafter"/>
</dbReference>
<keyword evidence="3 9" id="KW-0812">Transmembrane</keyword>
<dbReference type="OrthoDB" id="196264at2759"/>
<organism evidence="11 12">
    <name type="scientific">Syncephalis pseudoplumigaleata</name>
    <dbReference type="NCBI Taxonomy" id="1712513"/>
    <lineage>
        <taxon>Eukaryota</taxon>
        <taxon>Fungi</taxon>
        <taxon>Fungi incertae sedis</taxon>
        <taxon>Zoopagomycota</taxon>
        <taxon>Zoopagomycotina</taxon>
        <taxon>Zoopagomycetes</taxon>
        <taxon>Zoopagales</taxon>
        <taxon>Piptocephalidaceae</taxon>
        <taxon>Syncephalis</taxon>
    </lineage>
</organism>
<dbReference type="EMBL" id="KZ989844">
    <property type="protein sequence ID" value="RKP25201.1"/>
    <property type="molecule type" value="Genomic_DNA"/>
</dbReference>
<dbReference type="GO" id="GO:0015386">
    <property type="term" value="F:potassium:proton antiporter activity"/>
    <property type="evidence" value="ECO:0007669"/>
    <property type="project" value="TreeGrafter"/>
</dbReference>
<dbReference type="Pfam" id="PF00999">
    <property type="entry name" value="Na_H_Exchanger"/>
    <property type="match status" value="1"/>
</dbReference>
<evidence type="ECO:0000256" key="5">
    <source>
        <dbReference type="ARBA" id="ARBA00023053"/>
    </source>
</evidence>
<name>A0A4P9Z0H9_9FUNG</name>
<accession>A0A4P9Z0H9</accession>
<dbReference type="InterPro" id="IPR004709">
    <property type="entry name" value="NaH_exchanger"/>
</dbReference>
<proteinExistence type="predicted"/>
<dbReference type="AlphaFoldDB" id="A0A4P9Z0H9"/>
<dbReference type="Gene3D" id="6.10.140.1330">
    <property type="match status" value="1"/>
</dbReference>
<feature type="non-terminal residue" evidence="11">
    <location>
        <position position="270"/>
    </location>
</feature>
<evidence type="ECO:0000256" key="7">
    <source>
        <dbReference type="ARBA" id="ARBA00023136"/>
    </source>
</evidence>
<dbReference type="GO" id="GO:0005770">
    <property type="term" value="C:late endosome"/>
    <property type="evidence" value="ECO:0007669"/>
    <property type="project" value="TreeGrafter"/>
</dbReference>
<keyword evidence="8" id="KW-0739">Sodium transport</keyword>
<dbReference type="InterPro" id="IPR006153">
    <property type="entry name" value="Cation/H_exchanger_TM"/>
</dbReference>
<evidence type="ECO:0000313" key="12">
    <source>
        <dbReference type="Proteomes" id="UP000278143"/>
    </source>
</evidence>
<keyword evidence="5" id="KW-0915">Sodium</keyword>
<keyword evidence="4 9" id="KW-1133">Transmembrane helix</keyword>
<keyword evidence="2" id="KW-0813">Transport</keyword>
<dbReference type="PANTHER" id="PTHR10110:SF187">
    <property type="entry name" value="SODIUM_HYDROGEN EXCHANGER"/>
    <property type="match status" value="1"/>
</dbReference>
<keyword evidence="6" id="KW-0406">Ion transport</keyword>
<evidence type="ECO:0000313" key="11">
    <source>
        <dbReference type="EMBL" id="RKP25201.1"/>
    </source>
</evidence>
<evidence type="ECO:0000256" key="6">
    <source>
        <dbReference type="ARBA" id="ARBA00023065"/>
    </source>
</evidence>
<feature type="domain" description="Cation/H+ exchanger transmembrane" evidence="10">
    <location>
        <begin position="30"/>
        <end position="269"/>
    </location>
</feature>
<comment type="subcellular location">
    <subcellularLocation>
        <location evidence="1">Membrane</location>
        <topology evidence="1">Multi-pass membrane protein</topology>
    </subcellularLocation>
</comment>
<evidence type="ECO:0000256" key="8">
    <source>
        <dbReference type="ARBA" id="ARBA00023201"/>
    </source>
</evidence>
<dbReference type="GO" id="GO:0005769">
    <property type="term" value="C:early endosome"/>
    <property type="evidence" value="ECO:0007669"/>
    <property type="project" value="TreeGrafter"/>
</dbReference>